<dbReference type="AlphaFoldDB" id="A0A915HV08"/>
<name>A0A915HV08_ROMCU</name>
<reference evidence="2" key="1">
    <citation type="submission" date="2022-11" db="UniProtKB">
        <authorList>
            <consortium name="WormBaseParasite"/>
        </authorList>
    </citation>
    <scope>IDENTIFICATION</scope>
</reference>
<proteinExistence type="predicted"/>
<accession>A0A915HV08</accession>
<protein>
    <submittedName>
        <fullName evidence="2">Uncharacterized protein</fullName>
    </submittedName>
</protein>
<evidence type="ECO:0000313" key="2">
    <source>
        <dbReference type="WBParaSite" id="nRc.2.0.1.t05247-RA"/>
    </source>
</evidence>
<evidence type="ECO:0000313" key="1">
    <source>
        <dbReference type="Proteomes" id="UP000887565"/>
    </source>
</evidence>
<organism evidence="1 2">
    <name type="scientific">Romanomermis culicivorax</name>
    <name type="common">Nematode worm</name>
    <dbReference type="NCBI Taxonomy" id="13658"/>
    <lineage>
        <taxon>Eukaryota</taxon>
        <taxon>Metazoa</taxon>
        <taxon>Ecdysozoa</taxon>
        <taxon>Nematoda</taxon>
        <taxon>Enoplea</taxon>
        <taxon>Dorylaimia</taxon>
        <taxon>Mermithida</taxon>
        <taxon>Mermithoidea</taxon>
        <taxon>Mermithidae</taxon>
        <taxon>Romanomermis</taxon>
    </lineage>
</organism>
<dbReference type="Proteomes" id="UP000887565">
    <property type="component" value="Unplaced"/>
</dbReference>
<dbReference type="WBParaSite" id="nRc.2.0.1.t05247-RA">
    <property type="protein sequence ID" value="nRc.2.0.1.t05247-RA"/>
    <property type="gene ID" value="nRc.2.0.1.g05247"/>
</dbReference>
<sequence length="66" mass="7642">MQHIFSKQLERYSYKIAYQKVIGELAKFHEALELKVALVQRDAHISRHALGTWVKMQLGCTLTVIT</sequence>
<keyword evidence="1" id="KW-1185">Reference proteome</keyword>